<dbReference type="AlphaFoldDB" id="A0AAD9D572"/>
<dbReference type="EMBL" id="JATAAI010000051">
    <property type="protein sequence ID" value="KAK1733335.1"/>
    <property type="molecule type" value="Genomic_DNA"/>
</dbReference>
<evidence type="ECO:0000256" key="1">
    <source>
        <dbReference type="SAM" id="MobiDB-lite"/>
    </source>
</evidence>
<feature type="region of interest" description="Disordered" evidence="1">
    <location>
        <begin position="33"/>
        <end position="128"/>
    </location>
</feature>
<reference evidence="3" key="1">
    <citation type="submission" date="2023-06" db="EMBL/GenBank/DDBJ databases">
        <title>Survivors Of The Sea: Transcriptome response of Skeletonema marinoi to long-term dormancy.</title>
        <authorList>
            <person name="Pinder M.I.M."/>
            <person name="Kourtchenko O."/>
            <person name="Robertson E.K."/>
            <person name="Larsson T."/>
            <person name="Maumus F."/>
            <person name="Osuna-Cruz C.M."/>
            <person name="Vancaester E."/>
            <person name="Stenow R."/>
            <person name="Vandepoele K."/>
            <person name="Ploug H."/>
            <person name="Bruchert V."/>
            <person name="Godhe A."/>
            <person name="Topel M."/>
        </authorList>
    </citation>
    <scope>NUCLEOTIDE SEQUENCE</scope>
    <source>
        <strain evidence="3">R05AC</strain>
    </source>
</reference>
<feature type="signal peptide" evidence="2">
    <location>
        <begin position="1"/>
        <end position="21"/>
    </location>
</feature>
<feature type="compositionally biased region" description="Basic and acidic residues" evidence="1">
    <location>
        <begin position="90"/>
        <end position="105"/>
    </location>
</feature>
<organism evidence="3 4">
    <name type="scientific">Skeletonema marinoi</name>
    <dbReference type="NCBI Taxonomy" id="267567"/>
    <lineage>
        <taxon>Eukaryota</taxon>
        <taxon>Sar</taxon>
        <taxon>Stramenopiles</taxon>
        <taxon>Ochrophyta</taxon>
        <taxon>Bacillariophyta</taxon>
        <taxon>Coscinodiscophyceae</taxon>
        <taxon>Thalassiosirophycidae</taxon>
        <taxon>Thalassiosirales</taxon>
        <taxon>Skeletonemataceae</taxon>
        <taxon>Skeletonema</taxon>
        <taxon>Skeletonema marinoi-dohrnii complex</taxon>
    </lineage>
</organism>
<feature type="compositionally biased region" description="Basic and acidic residues" evidence="1">
    <location>
        <begin position="33"/>
        <end position="47"/>
    </location>
</feature>
<comment type="caution">
    <text evidence="3">The sequence shown here is derived from an EMBL/GenBank/DDBJ whole genome shotgun (WGS) entry which is preliminary data.</text>
</comment>
<feature type="chain" id="PRO_5041943145" evidence="2">
    <location>
        <begin position="22"/>
        <end position="159"/>
    </location>
</feature>
<evidence type="ECO:0000313" key="4">
    <source>
        <dbReference type="Proteomes" id="UP001224775"/>
    </source>
</evidence>
<evidence type="ECO:0000256" key="2">
    <source>
        <dbReference type="SAM" id="SignalP"/>
    </source>
</evidence>
<keyword evidence="4" id="KW-1185">Reference proteome</keyword>
<accession>A0AAD9D572</accession>
<proteinExistence type="predicted"/>
<feature type="compositionally biased region" description="Basic and acidic residues" evidence="1">
    <location>
        <begin position="117"/>
        <end position="128"/>
    </location>
</feature>
<sequence length="159" mass="18616">MKNEVLYFLAKMAVALAVVDAFIPRAEHYMKEKHSYKEEKGTEETQHQQHQYTNRLNTDLPDKDKMHLHPPHYNQLPIPGYQQYHPHTNKSTDQHVSADETDALHRGGQSGKSQEPLLHEQEKKETKTDTCITLLSHPTIERNALKKPRNQLFDFFRHP</sequence>
<keyword evidence="2" id="KW-0732">Signal</keyword>
<evidence type="ECO:0000313" key="3">
    <source>
        <dbReference type="EMBL" id="KAK1733335.1"/>
    </source>
</evidence>
<gene>
    <name evidence="3" type="ORF">QTG54_016052</name>
</gene>
<name>A0AAD9D572_9STRA</name>
<protein>
    <submittedName>
        <fullName evidence="3">Uncharacterized protein</fullName>
    </submittedName>
</protein>
<dbReference type="Proteomes" id="UP001224775">
    <property type="component" value="Unassembled WGS sequence"/>
</dbReference>